<dbReference type="Proteomes" id="UP000828390">
    <property type="component" value="Unassembled WGS sequence"/>
</dbReference>
<feature type="transmembrane region" description="Helical" evidence="13">
    <location>
        <begin position="925"/>
        <end position="943"/>
    </location>
</feature>
<evidence type="ECO:0000256" key="8">
    <source>
        <dbReference type="ARBA" id="ARBA00023175"/>
    </source>
</evidence>
<keyword evidence="7 11" id="KW-0518">Myosin</keyword>
<evidence type="ECO:0000256" key="2">
    <source>
        <dbReference type="ARBA" id="ARBA00004316"/>
    </source>
</evidence>
<dbReference type="GO" id="GO:0003779">
    <property type="term" value="F:actin binding"/>
    <property type="evidence" value="ECO:0007669"/>
    <property type="project" value="UniProtKB-KW"/>
</dbReference>
<dbReference type="PROSITE" id="PS51456">
    <property type="entry name" value="MYOSIN_MOTOR"/>
    <property type="match status" value="1"/>
</dbReference>
<feature type="transmembrane region" description="Helical" evidence="13">
    <location>
        <begin position="1230"/>
        <end position="1250"/>
    </location>
</feature>
<dbReference type="InterPro" id="IPR036961">
    <property type="entry name" value="Kinesin_motor_dom_sf"/>
</dbReference>
<proteinExistence type="inferred from homology"/>
<evidence type="ECO:0000256" key="7">
    <source>
        <dbReference type="ARBA" id="ARBA00023123"/>
    </source>
</evidence>
<keyword evidence="13" id="KW-0812">Transmembrane</keyword>
<feature type="transmembrane region" description="Helical" evidence="13">
    <location>
        <begin position="1081"/>
        <end position="1103"/>
    </location>
</feature>
<feature type="transmembrane region" description="Helical" evidence="13">
    <location>
        <begin position="980"/>
        <end position="999"/>
    </location>
</feature>
<feature type="transmembrane region" description="Helical" evidence="13">
    <location>
        <begin position="1304"/>
        <end position="1322"/>
    </location>
</feature>
<feature type="transmembrane region" description="Helical" evidence="13">
    <location>
        <begin position="1115"/>
        <end position="1134"/>
    </location>
</feature>
<evidence type="ECO:0000256" key="3">
    <source>
        <dbReference type="ARBA" id="ARBA00022490"/>
    </source>
</evidence>
<feature type="compositionally biased region" description="Basic and acidic residues" evidence="12">
    <location>
        <begin position="842"/>
        <end position="853"/>
    </location>
</feature>
<evidence type="ECO:0000256" key="1">
    <source>
        <dbReference type="ARBA" id="ARBA00004245"/>
    </source>
</evidence>
<dbReference type="InterPro" id="IPR001609">
    <property type="entry name" value="Myosin_head_motor_dom-like"/>
</dbReference>
<keyword evidence="13" id="KW-0472">Membrane</keyword>
<feature type="compositionally biased region" description="Pro residues" evidence="12">
    <location>
        <begin position="879"/>
        <end position="891"/>
    </location>
</feature>
<dbReference type="Pfam" id="PF23000">
    <property type="entry name" value="ChitinSynthase_IV_N"/>
    <property type="match status" value="1"/>
</dbReference>
<comment type="subcellular location">
    <subcellularLocation>
        <location evidence="2">Cell projection</location>
    </subcellularLocation>
    <subcellularLocation>
        <location evidence="1">Cytoplasm</location>
        <location evidence="1">Cytoskeleton</location>
    </subcellularLocation>
</comment>
<evidence type="ECO:0000256" key="4">
    <source>
        <dbReference type="ARBA" id="ARBA00022737"/>
    </source>
</evidence>
<dbReference type="GO" id="GO:0042995">
    <property type="term" value="C:cell projection"/>
    <property type="evidence" value="ECO:0007669"/>
    <property type="project" value="UniProtKB-SubCell"/>
</dbReference>
<dbReference type="GO" id="GO:0016459">
    <property type="term" value="C:myosin complex"/>
    <property type="evidence" value="ECO:0007669"/>
    <property type="project" value="UniProtKB-KW"/>
</dbReference>
<evidence type="ECO:0000256" key="9">
    <source>
        <dbReference type="ARBA" id="ARBA00023212"/>
    </source>
</evidence>
<evidence type="ECO:0000256" key="6">
    <source>
        <dbReference type="ARBA" id="ARBA00022840"/>
    </source>
</evidence>
<evidence type="ECO:0000313" key="15">
    <source>
        <dbReference type="EMBL" id="KAH3703114.1"/>
    </source>
</evidence>
<dbReference type="InterPro" id="IPR052409">
    <property type="entry name" value="Myosin-III_kinase_activity"/>
</dbReference>
<accession>A0A9D4BNX4</accession>
<dbReference type="GO" id="GO:0030832">
    <property type="term" value="P:regulation of actin filament length"/>
    <property type="evidence" value="ECO:0007669"/>
    <property type="project" value="TreeGrafter"/>
</dbReference>
<dbReference type="Gene3D" id="1.10.10.820">
    <property type="match status" value="1"/>
</dbReference>
<organism evidence="15 16">
    <name type="scientific">Dreissena polymorpha</name>
    <name type="common">Zebra mussel</name>
    <name type="synonym">Mytilus polymorpha</name>
    <dbReference type="NCBI Taxonomy" id="45954"/>
    <lineage>
        <taxon>Eukaryota</taxon>
        <taxon>Metazoa</taxon>
        <taxon>Spiralia</taxon>
        <taxon>Lophotrochozoa</taxon>
        <taxon>Mollusca</taxon>
        <taxon>Bivalvia</taxon>
        <taxon>Autobranchia</taxon>
        <taxon>Heteroconchia</taxon>
        <taxon>Euheterodonta</taxon>
        <taxon>Imparidentia</taxon>
        <taxon>Neoheterodontei</taxon>
        <taxon>Myida</taxon>
        <taxon>Dreissenoidea</taxon>
        <taxon>Dreissenidae</taxon>
        <taxon>Dreissena</taxon>
    </lineage>
</organism>
<dbReference type="GO" id="GO:0000146">
    <property type="term" value="F:microfilament motor activity"/>
    <property type="evidence" value="ECO:0007669"/>
    <property type="project" value="TreeGrafter"/>
</dbReference>
<comment type="similarity">
    <text evidence="11">Belongs to the TRAFAC class myosin-kinesin ATPase superfamily. Myosin family.</text>
</comment>
<feature type="binding site" evidence="11">
    <location>
        <begin position="98"/>
        <end position="105"/>
    </location>
    <ligand>
        <name>ATP</name>
        <dbReference type="ChEBI" id="CHEBI:30616"/>
    </ligand>
</feature>
<evidence type="ECO:0000256" key="11">
    <source>
        <dbReference type="PROSITE-ProRule" id="PRU00782"/>
    </source>
</evidence>
<dbReference type="PANTHER" id="PTHR46256:SF3">
    <property type="entry name" value="MYOSIN MOTOR DOMAIN-CONTAINING PROTEIN"/>
    <property type="match status" value="1"/>
</dbReference>
<evidence type="ECO:0000256" key="5">
    <source>
        <dbReference type="ARBA" id="ARBA00022741"/>
    </source>
</evidence>
<dbReference type="Gene3D" id="1.20.5.4820">
    <property type="match status" value="1"/>
</dbReference>
<keyword evidence="10" id="KW-0966">Cell projection</keyword>
<protein>
    <recommendedName>
        <fullName evidence="14">Myosin motor domain-containing protein</fullName>
    </recommendedName>
</protein>
<keyword evidence="11" id="KW-0009">Actin-binding</keyword>
<reference evidence="15" key="2">
    <citation type="submission" date="2020-11" db="EMBL/GenBank/DDBJ databases">
        <authorList>
            <person name="McCartney M.A."/>
            <person name="Auch B."/>
            <person name="Kono T."/>
            <person name="Mallez S."/>
            <person name="Becker A."/>
            <person name="Gohl D.M."/>
            <person name="Silverstein K.A.T."/>
            <person name="Koren S."/>
            <person name="Bechman K.B."/>
            <person name="Herman A."/>
            <person name="Abrahante J.E."/>
            <person name="Garbe J."/>
        </authorList>
    </citation>
    <scope>NUCLEOTIDE SEQUENCE</scope>
    <source>
        <strain evidence="15">Duluth1</strain>
        <tissue evidence="15">Whole animal</tissue>
    </source>
</reference>
<dbReference type="InterPro" id="IPR055120">
    <property type="entry name" value="Chs-1/2_IV_N"/>
</dbReference>
<keyword evidence="13" id="KW-1133">Transmembrane helix</keyword>
<evidence type="ECO:0000256" key="13">
    <source>
        <dbReference type="SAM" id="Phobius"/>
    </source>
</evidence>
<feature type="transmembrane region" description="Helical" evidence="13">
    <location>
        <begin position="1011"/>
        <end position="1034"/>
    </location>
</feature>
<feature type="compositionally biased region" description="Low complexity" evidence="12">
    <location>
        <begin position="857"/>
        <end position="874"/>
    </location>
</feature>
<name>A0A9D4BNX4_DREPO</name>
<feature type="compositionally biased region" description="Basic and acidic residues" evidence="12">
    <location>
        <begin position="892"/>
        <end position="901"/>
    </location>
</feature>
<dbReference type="GO" id="GO:0005524">
    <property type="term" value="F:ATP binding"/>
    <property type="evidence" value="ECO:0007669"/>
    <property type="project" value="UniProtKB-UniRule"/>
</dbReference>
<keyword evidence="8 11" id="KW-0505">Motor protein</keyword>
<dbReference type="PANTHER" id="PTHR46256">
    <property type="entry name" value="AGAP011099-PA"/>
    <property type="match status" value="1"/>
</dbReference>
<evidence type="ECO:0000256" key="10">
    <source>
        <dbReference type="ARBA" id="ARBA00023273"/>
    </source>
</evidence>
<dbReference type="SMART" id="SM00242">
    <property type="entry name" value="MYSc"/>
    <property type="match status" value="1"/>
</dbReference>
<dbReference type="Gene3D" id="1.20.58.530">
    <property type="match status" value="2"/>
</dbReference>
<keyword evidence="5 11" id="KW-0547">Nucleotide-binding</keyword>
<feature type="region of interest" description="Disordered" evidence="12">
    <location>
        <begin position="780"/>
        <end position="802"/>
    </location>
</feature>
<evidence type="ECO:0000256" key="12">
    <source>
        <dbReference type="SAM" id="MobiDB-lite"/>
    </source>
</evidence>
<comment type="caution">
    <text evidence="15">The sequence shown here is derived from an EMBL/GenBank/DDBJ whole genome shotgun (WGS) entry which is preliminary data.</text>
</comment>
<dbReference type="Pfam" id="PF00063">
    <property type="entry name" value="Myosin_head"/>
    <property type="match status" value="1"/>
</dbReference>
<feature type="domain" description="Myosin motor" evidence="14">
    <location>
        <begin position="4"/>
        <end position="743"/>
    </location>
</feature>
<dbReference type="Gene3D" id="1.20.120.720">
    <property type="entry name" value="Myosin VI head, motor domain, U50 subdomain"/>
    <property type="match status" value="2"/>
</dbReference>
<dbReference type="SUPFAM" id="SSF52540">
    <property type="entry name" value="P-loop containing nucleoside triphosphate hydrolases"/>
    <property type="match status" value="1"/>
</dbReference>
<reference evidence="15" key="1">
    <citation type="journal article" date="2019" name="bioRxiv">
        <title>The Genome of the Zebra Mussel, Dreissena polymorpha: A Resource for Invasive Species Research.</title>
        <authorList>
            <person name="McCartney M.A."/>
            <person name="Auch B."/>
            <person name="Kono T."/>
            <person name="Mallez S."/>
            <person name="Zhang Y."/>
            <person name="Obille A."/>
            <person name="Becker A."/>
            <person name="Abrahante J.E."/>
            <person name="Garbe J."/>
            <person name="Badalamenti J.P."/>
            <person name="Herman A."/>
            <person name="Mangelson H."/>
            <person name="Liachko I."/>
            <person name="Sullivan S."/>
            <person name="Sone E.D."/>
            <person name="Koren S."/>
            <person name="Silverstein K.A.T."/>
            <person name="Beckman K.B."/>
            <person name="Gohl D.M."/>
        </authorList>
    </citation>
    <scope>NUCLEOTIDE SEQUENCE</scope>
    <source>
        <strain evidence="15">Duluth1</strain>
        <tissue evidence="15">Whole animal</tissue>
    </source>
</reference>
<keyword evidence="16" id="KW-1185">Reference proteome</keyword>
<keyword evidence="6 11" id="KW-0067">ATP-binding</keyword>
<sequence>MASEINSDLSSLENLTEENILKSLRERYEHDLIYTNIKDILIAINPRKPLRIYLDEIHEQYHYDQAVGGLEPHVFQVSAAAYKRMLQTDTDQVIIVSGESGAGKTESTKYMVKHLVHMCKGGDMELHNKLIEINPLLEAFGNAKTTLNENSSRFAKYLEVSFKDDGQLAGAVVRDYMLEKSRIVHQSEGEGIFHIFYAMFAGCTQTQMEDLFLASDIDQFRILRSDPNHVDRTDSYKKMFSETMNILDKIKVDSQVVLTMLAAVINITEIAFEENDRGIAQIKDAAPFVHAARLLQLGDITFGEALVASKQSLGNEDPVAVYKTVQQAEDGRDALAKILYERMFGWLVRMINQNLHPHRLGQDIKANIGILDIAGFEKLRTNSFEQLCINIVNEKLQNFMNKQIFTMEMELYAAEGVQLDDVKFENNDQLLRLFDEKDLGLLDILNEVSILKQGSDQDFFRRVKQQFKDSKYFDCRGAERMFGINHFAAMVPYDTTGFIEKNRDRLNQEFIDVMMASEDPFLSDLFTVKRGPTGTISANPHTIRKSTRAKIMGVPAGPLVGKTALSKDKLKTTPKTEALAVDIVKSLRTKFGTVKAPDKKHHSPTTSDQTLVAFIKKSLLNLLDKLQSGNSFFVRCIKANNAHSPNMFEDQVVSEQVKYNGLAEVAKIRKKGYPVRISYADFVRRYRIVAPSRNLTKDDMKSANTILSETPLMFRIKYSLGKTKVFMTSEVEDFLEVFIIIRQRNAAKKVAKCVRKGVQILKQKRIAEEIHKAEEIRKAEEKRTNEDKRKRDEEESKIQEEEKWREVNIDKREEINLSIESDSDNSDHPKSETESILEDGDGNFHPDRLRDTKMLWSSGGSSSDSNRTSDSQSSHGIRPRPPTPPGPAAPDPPKDGPKQHFWDLPQIISRDRKVRDVDEDRGLQVIKAVAYILFFAILLWCAVAQKLSLMTLVAYQYNIAANATDSQAEERKTVAAGKHLLLAVAIMIPYFLTFLTSLFKWMFGSFPFPGFPAILFCIAMETIHSLGLCALVFIILPDMDIVRGILLLNGVAVLPSILYPVTASEPSTSKGGCQGCFGRRGFFSLSVFAAIVQLAFIPLVILFDNFVAGSRIDSQLHTIVIFVVAMIFVSFSWWENFSDDQFCGKTNDNSIIKTEFLKLKFNLQESRPVINFFTSLWKISITCLLTWVTKMFKPFSFTNDNPDAKFHRIDNVTLADVFRKLAAMPLKDNAAILTLTLATFVGYYIAYTACKLKMQKFSFSIPLIISTPMAVIIASLDCRPTFNLLIPFTNELQNVCEKHDFKEWVGVYIAGVLVLASLYWLCKHIFFPNIERLARTERLFMNPFYCSILFEQHLILNRRRHNRRVNKEICKSKYRGLYMETSKELYSLSEHNFKVNIEGEEEEDNGSKQDSDGEVADIHADNYRNRKFRDIPKIYACATMWHETKIEMIQLMKSIFRMDRDQTFRKMAEDLNKKEDKDFYDFEAHIFFDDCMEMDDDQEMVPNEFVLELLSVLEGSVSAVY</sequence>
<dbReference type="PRINTS" id="PR00193">
    <property type="entry name" value="MYOSINHEAVY"/>
</dbReference>
<dbReference type="Gene3D" id="3.40.850.10">
    <property type="entry name" value="Kinesin motor domain"/>
    <property type="match status" value="2"/>
</dbReference>
<keyword evidence="3" id="KW-0963">Cytoplasm</keyword>
<dbReference type="InterPro" id="IPR027417">
    <property type="entry name" value="P-loop_NTPase"/>
</dbReference>
<feature type="region of interest" description="Disordered" evidence="12">
    <location>
        <begin position="815"/>
        <end position="901"/>
    </location>
</feature>
<keyword evidence="4" id="KW-0677">Repeat</keyword>
<gene>
    <name evidence="15" type="ORF">DPMN_078143</name>
</gene>
<keyword evidence="9" id="KW-0206">Cytoskeleton</keyword>
<feature type="region of interest" description="Actin-binding" evidence="11">
    <location>
        <begin position="619"/>
        <end position="641"/>
    </location>
</feature>
<feature type="transmembrane region" description="Helical" evidence="13">
    <location>
        <begin position="1257"/>
        <end position="1276"/>
    </location>
</feature>
<evidence type="ECO:0000313" key="16">
    <source>
        <dbReference type="Proteomes" id="UP000828390"/>
    </source>
</evidence>
<evidence type="ECO:0000259" key="14">
    <source>
        <dbReference type="PROSITE" id="PS51456"/>
    </source>
</evidence>
<dbReference type="GO" id="GO:0004674">
    <property type="term" value="F:protein serine/threonine kinase activity"/>
    <property type="evidence" value="ECO:0007669"/>
    <property type="project" value="TreeGrafter"/>
</dbReference>
<dbReference type="EMBL" id="JAIWYP010000015">
    <property type="protein sequence ID" value="KAH3703114.1"/>
    <property type="molecule type" value="Genomic_DNA"/>
</dbReference>